<gene>
    <name evidence="2" type="ORF">ACFYV7_25775</name>
</gene>
<dbReference type="SUPFAM" id="SSF47413">
    <property type="entry name" value="lambda repressor-like DNA-binding domains"/>
    <property type="match status" value="1"/>
</dbReference>
<organism evidence="2 3">
    <name type="scientific">Nocardia suismassiliense</name>
    <dbReference type="NCBI Taxonomy" id="2077092"/>
    <lineage>
        <taxon>Bacteria</taxon>
        <taxon>Bacillati</taxon>
        <taxon>Actinomycetota</taxon>
        <taxon>Actinomycetes</taxon>
        <taxon>Mycobacteriales</taxon>
        <taxon>Nocardiaceae</taxon>
        <taxon>Nocardia</taxon>
    </lineage>
</organism>
<dbReference type="EMBL" id="JBIAPI010000007">
    <property type="protein sequence ID" value="MFF3226230.1"/>
    <property type="molecule type" value="Genomic_DNA"/>
</dbReference>
<protein>
    <submittedName>
        <fullName evidence="2">Helix-turn-helix domain-containing protein</fullName>
    </submittedName>
</protein>
<dbReference type="PROSITE" id="PS50943">
    <property type="entry name" value="HTH_CROC1"/>
    <property type="match status" value="1"/>
</dbReference>
<accession>A0ABW6QY87</accession>
<evidence type="ECO:0000313" key="3">
    <source>
        <dbReference type="Proteomes" id="UP001601948"/>
    </source>
</evidence>
<feature type="domain" description="HTH cro/C1-type" evidence="1">
    <location>
        <begin position="33"/>
        <end position="80"/>
    </location>
</feature>
<dbReference type="PANTHER" id="PTHR35010:SF2">
    <property type="entry name" value="BLL4672 PROTEIN"/>
    <property type="match status" value="1"/>
</dbReference>
<dbReference type="Gene3D" id="1.10.260.40">
    <property type="entry name" value="lambda repressor-like DNA-binding domains"/>
    <property type="match status" value="1"/>
</dbReference>
<sequence length="104" mass="11545">MSELGEFLRGKRASIAPEQVGLPPVGNPRRVSGLRREEVAQLAGLSVDQYTRLELGRVTHVSDEVLAGIARALLLTEEEVSCLRRLGSRHRLPHNEIARDPDKK</sequence>
<dbReference type="PANTHER" id="PTHR35010">
    <property type="entry name" value="BLL4672 PROTEIN-RELATED"/>
    <property type="match status" value="1"/>
</dbReference>
<dbReference type="InterPro" id="IPR010982">
    <property type="entry name" value="Lambda_DNA-bd_dom_sf"/>
</dbReference>
<dbReference type="RefSeq" id="WP_240771706.1">
    <property type="nucleotide sequence ID" value="NZ_JBIAPI010000007.1"/>
</dbReference>
<dbReference type="InterPro" id="IPR001387">
    <property type="entry name" value="Cro/C1-type_HTH"/>
</dbReference>
<comment type="caution">
    <text evidence="2">The sequence shown here is derived from an EMBL/GenBank/DDBJ whole genome shotgun (WGS) entry which is preliminary data.</text>
</comment>
<dbReference type="SMART" id="SM00530">
    <property type="entry name" value="HTH_XRE"/>
    <property type="match status" value="1"/>
</dbReference>
<reference evidence="2 3" key="1">
    <citation type="submission" date="2024-10" db="EMBL/GenBank/DDBJ databases">
        <title>The Natural Products Discovery Center: Release of the First 8490 Sequenced Strains for Exploring Actinobacteria Biosynthetic Diversity.</title>
        <authorList>
            <person name="Kalkreuter E."/>
            <person name="Kautsar S.A."/>
            <person name="Yang D."/>
            <person name="Bader C.D."/>
            <person name="Teijaro C.N."/>
            <person name="Fluegel L."/>
            <person name="Davis C.M."/>
            <person name="Simpson J.R."/>
            <person name="Lauterbach L."/>
            <person name="Steele A.D."/>
            <person name="Gui C."/>
            <person name="Meng S."/>
            <person name="Li G."/>
            <person name="Viehrig K."/>
            <person name="Ye F."/>
            <person name="Su P."/>
            <person name="Kiefer A.F."/>
            <person name="Nichols A."/>
            <person name="Cepeda A.J."/>
            <person name="Yan W."/>
            <person name="Fan B."/>
            <person name="Jiang Y."/>
            <person name="Adhikari A."/>
            <person name="Zheng C.-J."/>
            <person name="Schuster L."/>
            <person name="Cowan T.M."/>
            <person name="Smanski M.J."/>
            <person name="Chevrette M.G."/>
            <person name="De Carvalho L.P.S."/>
            <person name="Shen B."/>
        </authorList>
    </citation>
    <scope>NUCLEOTIDE SEQUENCE [LARGE SCALE GENOMIC DNA]</scope>
    <source>
        <strain evidence="2 3">NPDC003040</strain>
    </source>
</reference>
<keyword evidence="3" id="KW-1185">Reference proteome</keyword>
<evidence type="ECO:0000313" key="2">
    <source>
        <dbReference type="EMBL" id="MFF3226230.1"/>
    </source>
</evidence>
<proteinExistence type="predicted"/>
<name>A0ABW6QY87_9NOCA</name>
<dbReference type="Proteomes" id="UP001601948">
    <property type="component" value="Unassembled WGS sequence"/>
</dbReference>
<dbReference type="Pfam" id="PF13560">
    <property type="entry name" value="HTH_31"/>
    <property type="match status" value="1"/>
</dbReference>
<evidence type="ECO:0000259" key="1">
    <source>
        <dbReference type="PROSITE" id="PS50943"/>
    </source>
</evidence>
<dbReference type="CDD" id="cd00093">
    <property type="entry name" value="HTH_XRE"/>
    <property type="match status" value="1"/>
</dbReference>